<accession>A0A9P6J0Y5</accession>
<reference evidence="2" key="1">
    <citation type="journal article" date="2020" name="Fungal Divers.">
        <title>Resolving the Mortierellaceae phylogeny through synthesis of multi-gene phylogenetics and phylogenomics.</title>
        <authorList>
            <person name="Vandepol N."/>
            <person name="Liber J."/>
            <person name="Desiro A."/>
            <person name="Na H."/>
            <person name="Kennedy M."/>
            <person name="Barry K."/>
            <person name="Grigoriev I.V."/>
            <person name="Miller A.N."/>
            <person name="O'Donnell K."/>
            <person name="Stajich J.E."/>
            <person name="Bonito G."/>
        </authorList>
    </citation>
    <scope>NUCLEOTIDE SEQUENCE</scope>
    <source>
        <strain evidence="2">CK1249</strain>
    </source>
</reference>
<dbReference type="GO" id="GO:0005634">
    <property type="term" value="C:nucleus"/>
    <property type="evidence" value="ECO:0007669"/>
    <property type="project" value="TreeGrafter"/>
</dbReference>
<feature type="compositionally biased region" description="Low complexity" evidence="1">
    <location>
        <begin position="92"/>
        <end position="121"/>
    </location>
</feature>
<dbReference type="SUPFAM" id="SSF52047">
    <property type="entry name" value="RNI-like"/>
    <property type="match status" value="1"/>
</dbReference>
<dbReference type="AlphaFoldDB" id="A0A9P6J0Y5"/>
<dbReference type="GO" id="GO:0010468">
    <property type="term" value="P:regulation of gene expression"/>
    <property type="evidence" value="ECO:0007669"/>
    <property type="project" value="TreeGrafter"/>
</dbReference>
<dbReference type="InterPro" id="IPR032675">
    <property type="entry name" value="LRR_dom_sf"/>
</dbReference>
<sequence>MALADASAPLSPAIFRLSPELLAMIFHYVYVTPVVQRSVTAGPTDKAAGCTSDAGDVSSSPSPSSTTTASSSTASSCSSAASIPTSVSAASSSSSSSSSSSAPNPAVNTSPSPCSTALSTAGRRRRDRRKAAAAVYIQNDVASMLSVCLTCRAFYPQAVRMLWRQRTLAGYDDLSEFYRAIEFSASQRKRQQKQRQQEQEHLGRHHRKHQDQQGQRQDLGYAVEEELFNNEAALRIKSLTLLEQDRTSGPAAGAGDTSALPAAVDATSSLGSDSIASLSDQFFGSSSVSHHDGQYTPGGSGSGLDLCQGLDALQKTSSFAMDDSLLWAVNDKDEGTASSSSASSSSTSRSRSRSLSQSKRRSRQKTSSVYSQMLSPRLLNTIANHCYALVDLTVCMEKRTLSTSLSRPSSPSQTQQPTIPFSILAGSILNLKRLTLIGLICDPRFNKTGSELLMFAKNVQPLERISLRSCQGIGVETFVQFAARSHRRLKAIDFQSLDFATTQELTDTMSAYAYHCRNLSSITLSCVNALALDGTMEALAFHQAYDLQELHVLGHDIVLAAPQQQQQQPQAQPPGLAAHQQQQQQQQPGDLNDNTQNGAQAHVTQMCHFADATAALSSLAQIRLRRLTLYCPGITDYALFLYICRSSQLVDLVLNEPATMLHHEQFQGFVQLHLPDTAQHMSDIGVHSEATPVEAALGQQGPDAPATPPSAEPAPFTSAGFLKLILHKCHWLKYLFMKLTLETAQEWIAQPCFREAGLDKCLYQYRTATGTPAVVLMWDARKKVVHPMMA</sequence>
<feature type="region of interest" description="Disordered" evidence="1">
    <location>
        <begin position="43"/>
        <end position="79"/>
    </location>
</feature>
<dbReference type="EMBL" id="JAAAHY010000804">
    <property type="protein sequence ID" value="KAF9956970.1"/>
    <property type="molecule type" value="Genomic_DNA"/>
</dbReference>
<organism evidence="2 3">
    <name type="scientific">Mortierella alpina</name>
    <name type="common">Oleaginous fungus</name>
    <name type="synonym">Mortierella renispora</name>
    <dbReference type="NCBI Taxonomy" id="64518"/>
    <lineage>
        <taxon>Eukaryota</taxon>
        <taxon>Fungi</taxon>
        <taxon>Fungi incertae sedis</taxon>
        <taxon>Mucoromycota</taxon>
        <taxon>Mortierellomycotina</taxon>
        <taxon>Mortierellomycetes</taxon>
        <taxon>Mortierellales</taxon>
        <taxon>Mortierellaceae</taxon>
        <taxon>Mortierella</taxon>
    </lineage>
</organism>
<gene>
    <name evidence="2" type="ORF">BGZ70_009688</name>
</gene>
<dbReference type="PANTHER" id="PTHR14312:SF1">
    <property type="entry name" value="BASIC-LEUCINE ZIPPER TRANSCRIPTION FACTOR A"/>
    <property type="match status" value="1"/>
</dbReference>
<feature type="compositionally biased region" description="Low complexity" evidence="1">
    <location>
        <begin position="563"/>
        <end position="588"/>
    </location>
</feature>
<protein>
    <submittedName>
        <fullName evidence="2">Uncharacterized protein</fullName>
    </submittedName>
</protein>
<dbReference type="Gene3D" id="3.80.10.10">
    <property type="entry name" value="Ribonuclease Inhibitor"/>
    <property type="match status" value="1"/>
</dbReference>
<evidence type="ECO:0000313" key="2">
    <source>
        <dbReference type="EMBL" id="KAF9956970.1"/>
    </source>
</evidence>
<feature type="compositionally biased region" description="Low complexity" evidence="1">
    <location>
        <begin position="337"/>
        <end position="357"/>
    </location>
</feature>
<comment type="caution">
    <text evidence="2">The sequence shown here is derived from an EMBL/GenBank/DDBJ whole genome shotgun (WGS) entry which is preliminary data.</text>
</comment>
<feature type="region of interest" description="Disordered" evidence="1">
    <location>
        <begin position="563"/>
        <end position="597"/>
    </location>
</feature>
<feature type="compositionally biased region" description="Low complexity" evidence="1">
    <location>
        <begin position="58"/>
        <end position="79"/>
    </location>
</feature>
<proteinExistence type="predicted"/>
<feature type="region of interest" description="Disordered" evidence="1">
    <location>
        <begin position="334"/>
        <end position="369"/>
    </location>
</feature>
<dbReference type="PANTHER" id="PTHR14312">
    <property type="entry name" value="CREB/ATF BZIP TRANSCRIPTION FACTOR"/>
    <property type="match status" value="1"/>
</dbReference>
<name>A0A9P6J0Y5_MORAP</name>
<dbReference type="Proteomes" id="UP000738359">
    <property type="component" value="Unassembled WGS sequence"/>
</dbReference>
<evidence type="ECO:0000256" key="1">
    <source>
        <dbReference type="SAM" id="MobiDB-lite"/>
    </source>
</evidence>
<dbReference type="GO" id="GO:0043565">
    <property type="term" value="F:sequence-specific DNA binding"/>
    <property type="evidence" value="ECO:0007669"/>
    <property type="project" value="TreeGrafter"/>
</dbReference>
<evidence type="ECO:0000313" key="3">
    <source>
        <dbReference type="Proteomes" id="UP000738359"/>
    </source>
</evidence>
<feature type="region of interest" description="Disordered" evidence="1">
    <location>
        <begin position="188"/>
        <end position="216"/>
    </location>
</feature>
<keyword evidence="3" id="KW-1185">Reference proteome</keyword>
<dbReference type="OrthoDB" id="2407417at2759"/>
<feature type="region of interest" description="Disordered" evidence="1">
    <location>
        <begin position="92"/>
        <end position="126"/>
    </location>
</feature>